<feature type="transmembrane region" description="Helical" evidence="8">
    <location>
        <begin position="201"/>
        <end position="227"/>
    </location>
</feature>
<feature type="transmembrane region" description="Helical" evidence="8">
    <location>
        <begin position="78"/>
        <end position="96"/>
    </location>
</feature>
<gene>
    <name evidence="9" type="ORF">JD276_10335</name>
</gene>
<keyword evidence="10" id="KW-1185">Reference proteome</keyword>
<dbReference type="PANTHER" id="PTHR42723:SF1">
    <property type="entry name" value="CHLOROPHYLL SYNTHASE, CHLOROPLASTIC"/>
    <property type="match status" value="1"/>
</dbReference>
<proteinExistence type="predicted"/>
<dbReference type="NCBIfam" id="TIGR03462">
    <property type="entry name" value="CarR_dom_SF"/>
    <property type="match status" value="1"/>
</dbReference>
<name>A0A934Q6X3_9MICO</name>
<dbReference type="InterPro" id="IPR017825">
    <property type="entry name" value="Lycopene_cyclase_dom"/>
</dbReference>
<feature type="transmembrane region" description="Helical" evidence="8">
    <location>
        <begin position="266"/>
        <end position="285"/>
    </location>
</feature>
<keyword evidence="7" id="KW-0413">Isomerase</keyword>
<dbReference type="GO" id="GO:0016117">
    <property type="term" value="P:carotenoid biosynthetic process"/>
    <property type="evidence" value="ECO:0007669"/>
    <property type="project" value="UniProtKB-KW"/>
</dbReference>
<keyword evidence="5 8" id="KW-1133">Transmembrane helix</keyword>
<feature type="transmembrane region" description="Helical" evidence="8">
    <location>
        <begin position="139"/>
        <end position="159"/>
    </location>
</feature>
<dbReference type="RefSeq" id="WP_200115571.1">
    <property type="nucleotide sequence ID" value="NZ_JAEHOH010000013.1"/>
</dbReference>
<evidence type="ECO:0000256" key="5">
    <source>
        <dbReference type="ARBA" id="ARBA00022989"/>
    </source>
</evidence>
<dbReference type="EMBL" id="JAEHOH010000013">
    <property type="protein sequence ID" value="MBK0419430.1"/>
    <property type="molecule type" value="Genomic_DNA"/>
</dbReference>
<dbReference type="AlphaFoldDB" id="A0A934Q6X3"/>
<evidence type="ECO:0000256" key="8">
    <source>
        <dbReference type="SAM" id="Phobius"/>
    </source>
</evidence>
<dbReference type="Proteomes" id="UP000608530">
    <property type="component" value="Unassembled WGS sequence"/>
</dbReference>
<keyword evidence="6 8" id="KW-0472">Membrane</keyword>
<organism evidence="9 10">
    <name type="scientific">Leucobacter chromiisoli</name>
    <dbReference type="NCBI Taxonomy" id="2796471"/>
    <lineage>
        <taxon>Bacteria</taxon>
        <taxon>Bacillati</taxon>
        <taxon>Actinomycetota</taxon>
        <taxon>Actinomycetes</taxon>
        <taxon>Micrococcales</taxon>
        <taxon>Microbacteriaceae</taxon>
        <taxon>Leucobacter</taxon>
    </lineage>
</organism>
<feature type="transmembrane region" description="Helical" evidence="8">
    <location>
        <begin position="239"/>
        <end position="260"/>
    </location>
</feature>
<dbReference type="GO" id="GO:0016872">
    <property type="term" value="F:intramolecular lyase activity"/>
    <property type="evidence" value="ECO:0007669"/>
    <property type="project" value="InterPro"/>
</dbReference>
<dbReference type="Gene3D" id="1.20.120.1780">
    <property type="entry name" value="UbiA prenyltransferase"/>
    <property type="match status" value="1"/>
</dbReference>
<evidence type="ECO:0000256" key="3">
    <source>
        <dbReference type="ARBA" id="ARBA00022692"/>
    </source>
</evidence>
<dbReference type="Pfam" id="PF01040">
    <property type="entry name" value="UbiA"/>
    <property type="match status" value="1"/>
</dbReference>
<evidence type="ECO:0000256" key="1">
    <source>
        <dbReference type="ARBA" id="ARBA00004141"/>
    </source>
</evidence>
<evidence type="ECO:0000313" key="10">
    <source>
        <dbReference type="Proteomes" id="UP000608530"/>
    </source>
</evidence>
<evidence type="ECO:0000256" key="4">
    <source>
        <dbReference type="ARBA" id="ARBA00022746"/>
    </source>
</evidence>
<dbReference type="InterPro" id="IPR050475">
    <property type="entry name" value="Prenyltransferase_related"/>
</dbReference>
<dbReference type="InterPro" id="IPR044878">
    <property type="entry name" value="UbiA_sf"/>
</dbReference>
<keyword evidence="3 8" id="KW-0812">Transmembrane</keyword>
<dbReference type="GO" id="GO:0016765">
    <property type="term" value="F:transferase activity, transferring alkyl or aryl (other than methyl) groups"/>
    <property type="evidence" value="ECO:0007669"/>
    <property type="project" value="InterPro"/>
</dbReference>
<comment type="caution">
    <text evidence="9">The sequence shown here is derived from an EMBL/GenBank/DDBJ whole genome shotgun (WGS) entry which is preliminary data.</text>
</comment>
<feature type="transmembrane region" description="Helical" evidence="8">
    <location>
        <begin position="369"/>
        <end position="389"/>
    </location>
</feature>
<keyword evidence="4" id="KW-0125">Carotenoid biosynthesis</keyword>
<evidence type="ECO:0000313" key="9">
    <source>
        <dbReference type="EMBL" id="MBK0419430.1"/>
    </source>
</evidence>
<dbReference type="GO" id="GO:0045436">
    <property type="term" value="F:lycopene beta cyclase activity"/>
    <property type="evidence" value="ECO:0007669"/>
    <property type="project" value="UniProtKB-ARBA"/>
</dbReference>
<dbReference type="NCBIfam" id="NF009608">
    <property type="entry name" value="PRK13105.1"/>
    <property type="match status" value="1"/>
</dbReference>
<reference evidence="9" key="1">
    <citation type="submission" date="2020-12" db="EMBL/GenBank/DDBJ databases">
        <title>Leucobacter sp. CAS1, isolated from Chromium sludge.</title>
        <authorList>
            <person name="Xu Z."/>
        </authorList>
    </citation>
    <scope>NUCLEOTIDE SEQUENCE</scope>
    <source>
        <strain evidence="9">CSA1</strain>
    </source>
</reference>
<dbReference type="PANTHER" id="PTHR42723">
    <property type="entry name" value="CHLOROPHYLL SYNTHASE"/>
    <property type="match status" value="1"/>
</dbReference>
<dbReference type="CDD" id="cd13966">
    <property type="entry name" value="PT_UbiA_4"/>
    <property type="match status" value="1"/>
</dbReference>
<evidence type="ECO:0000256" key="2">
    <source>
        <dbReference type="ARBA" id="ARBA00004829"/>
    </source>
</evidence>
<comment type="pathway">
    <text evidence="2">Carotenoid biosynthesis.</text>
</comment>
<protein>
    <submittedName>
        <fullName evidence="9">Prenyltransferase</fullName>
    </submittedName>
</protein>
<feature type="transmembrane region" description="Helical" evidence="8">
    <location>
        <begin position="34"/>
        <end position="58"/>
    </location>
</feature>
<sequence length="391" mass="40780">MTYALLSTAFLAVAVIGGAVLARCAGSALSWGAIAGAGVALLVLTALFDSLMIAAGLFTYEEGLISGLRVGLAPVEDFAYPLAAVLALPPLWVLLSRSGTGSAAALLRHAWVASRPVSWVNTAFPFAAATLLTTREVDWLLVVGTIYYLVPYNLALYGVNDVFDYASDVKNPRKGGIEGALLPPALHRPMLWLAFGANLPFLALLLAAGTPASALALAVSSFALVAYSAPGLRFKEQPVLDSITSSAHFVTPAIVGLALAGADVDTALVLLLAAFFVWGVAAHAFGAVQDIVPDREAGIGSIATALGAARTVRIALALWLTAGALMLLTPWPGPLAAGLAVPYLANCAPYVRISDAESARTNGAWRRFIWLNYCSGFLVTLILILFWSISS</sequence>
<accession>A0A934Q6X3</accession>
<dbReference type="Gene3D" id="1.10.357.140">
    <property type="entry name" value="UbiA prenyltransferase"/>
    <property type="match status" value="1"/>
</dbReference>
<dbReference type="GO" id="GO:0016020">
    <property type="term" value="C:membrane"/>
    <property type="evidence" value="ECO:0007669"/>
    <property type="project" value="UniProtKB-SubCell"/>
</dbReference>
<evidence type="ECO:0000256" key="7">
    <source>
        <dbReference type="ARBA" id="ARBA00023235"/>
    </source>
</evidence>
<comment type="subcellular location">
    <subcellularLocation>
        <location evidence="1">Membrane</location>
        <topology evidence="1">Multi-pass membrane protein</topology>
    </subcellularLocation>
</comment>
<dbReference type="InterPro" id="IPR000537">
    <property type="entry name" value="UbiA_prenyltransferase"/>
</dbReference>
<evidence type="ECO:0000256" key="6">
    <source>
        <dbReference type="ARBA" id="ARBA00023136"/>
    </source>
</evidence>